<dbReference type="Proteomes" id="UP000029525">
    <property type="component" value="Unassembled WGS sequence"/>
</dbReference>
<dbReference type="EMBL" id="JRNQ01000089">
    <property type="protein sequence ID" value="KGF43426.1"/>
    <property type="molecule type" value="Genomic_DNA"/>
</dbReference>
<dbReference type="AlphaFoldDB" id="A0A096AA57"/>
<reference evidence="2 3" key="1">
    <citation type="submission" date="2014-07" db="EMBL/GenBank/DDBJ databases">
        <authorList>
            <person name="McCorrison J."/>
            <person name="Sanka R."/>
            <person name="Torralba M."/>
            <person name="Gillis M."/>
            <person name="Haft D.H."/>
            <person name="Methe B."/>
            <person name="Sutton G."/>
            <person name="Nelson K.E."/>
        </authorList>
    </citation>
    <scope>NUCLEOTIDE SEQUENCE [LARGE SCALE GENOMIC DNA]</scope>
    <source>
        <strain evidence="2 3">DNF00320</strain>
    </source>
</reference>
<feature type="transmembrane region" description="Helical" evidence="1">
    <location>
        <begin position="29"/>
        <end position="57"/>
    </location>
</feature>
<evidence type="ECO:0000313" key="2">
    <source>
        <dbReference type="EMBL" id="KGF43426.1"/>
    </source>
</evidence>
<comment type="caution">
    <text evidence="2">The sequence shown here is derived from an EMBL/GenBank/DDBJ whole genome shotgun (WGS) entry which is preliminary data.</text>
</comment>
<accession>A0A096AA57</accession>
<name>A0A096AA57_9BACT</name>
<evidence type="ECO:0000256" key="1">
    <source>
        <dbReference type="SAM" id="Phobius"/>
    </source>
</evidence>
<keyword evidence="1" id="KW-0812">Transmembrane</keyword>
<keyword evidence="1" id="KW-1133">Transmembrane helix</keyword>
<organism evidence="2 3">
    <name type="scientific">Prevotella bivia DNF00320</name>
    <dbReference type="NCBI Taxonomy" id="1401068"/>
    <lineage>
        <taxon>Bacteria</taxon>
        <taxon>Pseudomonadati</taxon>
        <taxon>Bacteroidota</taxon>
        <taxon>Bacteroidia</taxon>
        <taxon>Bacteroidales</taxon>
        <taxon>Prevotellaceae</taxon>
        <taxon>Prevotella</taxon>
    </lineage>
</organism>
<evidence type="ECO:0000313" key="3">
    <source>
        <dbReference type="Proteomes" id="UP000029525"/>
    </source>
</evidence>
<keyword evidence="1" id="KW-0472">Membrane</keyword>
<proteinExistence type="predicted"/>
<protein>
    <submittedName>
        <fullName evidence="2">Uncharacterized protein</fullName>
    </submittedName>
</protein>
<gene>
    <name evidence="2" type="ORF">HMPREF0647_10185</name>
</gene>
<sequence length="72" mass="8693">MICEIYFLIMDISDAKLQYPKTSRNTYYWVFYVYKVAIILFLEDLGFQIPIIGYFMYIKLLSSSLRKILVFK</sequence>